<evidence type="ECO:0000313" key="5">
    <source>
        <dbReference type="EMBL" id="MDN5202160.1"/>
    </source>
</evidence>
<comment type="caution">
    <text evidence="5">The sequence shown here is derived from an EMBL/GenBank/DDBJ whole genome shotgun (WGS) entry which is preliminary data.</text>
</comment>
<dbReference type="SUPFAM" id="SSF69318">
    <property type="entry name" value="Integrin alpha N-terminal domain"/>
    <property type="match status" value="3"/>
</dbReference>
<dbReference type="Gene3D" id="2.130.10.130">
    <property type="entry name" value="Integrin alpha, N-terminal"/>
    <property type="match status" value="3"/>
</dbReference>
<evidence type="ECO:0000256" key="3">
    <source>
        <dbReference type="ARBA" id="ARBA00023180"/>
    </source>
</evidence>
<proteinExistence type="predicted"/>
<organism evidence="5 6">
    <name type="scientific">Splendidivirga corallicola</name>
    <dbReference type="NCBI Taxonomy" id="3051826"/>
    <lineage>
        <taxon>Bacteria</taxon>
        <taxon>Pseudomonadati</taxon>
        <taxon>Bacteroidota</taxon>
        <taxon>Cytophagia</taxon>
        <taxon>Cytophagales</taxon>
        <taxon>Splendidivirgaceae</taxon>
        <taxon>Splendidivirga</taxon>
    </lineage>
</organism>
<keyword evidence="2" id="KW-0677">Repeat</keyword>
<name>A0ABT8KN75_9BACT</name>
<dbReference type="EMBL" id="JAUJEA010000004">
    <property type="protein sequence ID" value="MDN5202160.1"/>
    <property type="molecule type" value="Genomic_DNA"/>
</dbReference>
<dbReference type="InterPro" id="IPR013519">
    <property type="entry name" value="Int_alpha_beta-p"/>
</dbReference>
<dbReference type="PANTHER" id="PTHR16026:SF0">
    <property type="entry name" value="CARTILAGE ACIDIC PROTEIN 1"/>
    <property type="match status" value="1"/>
</dbReference>
<dbReference type="Pfam" id="PF13517">
    <property type="entry name" value="FG-GAP_3"/>
    <property type="match status" value="4"/>
</dbReference>
<accession>A0ABT8KN75</accession>
<dbReference type="InterPro" id="IPR011519">
    <property type="entry name" value="UnbV_ASPIC"/>
</dbReference>
<dbReference type="InterPro" id="IPR028994">
    <property type="entry name" value="Integrin_alpha_N"/>
</dbReference>
<evidence type="ECO:0000259" key="4">
    <source>
        <dbReference type="Pfam" id="PF07593"/>
    </source>
</evidence>
<evidence type="ECO:0000256" key="1">
    <source>
        <dbReference type="ARBA" id="ARBA00022729"/>
    </source>
</evidence>
<dbReference type="Pfam" id="PF07593">
    <property type="entry name" value="UnbV_ASPIC"/>
    <property type="match status" value="1"/>
</dbReference>
<protein>
    <submittedName>
        <fullName evidence="5">FG-GAP-like repeat-containing protein</fullName>
    </submittedName>
</protein>
<dbReference type="SMART" id="SM00191">
    <property type="entry name" value="Int_alpha"/>
    <property type="match status" value="4"/>
</dbReference>
<dbReference type="PANTHER" id="PTHR16026">
    <property type="entry name" value="CARTILAGE ACIDIC PROTEIN 1"/>
    <property type="match status" value="1"/>
</dbReference>
<keyword evidence="6" id="KW-1185">Reference proteome</keyword>
<sequence length="1120" mass="125311">MTMRLLLNILFVSGFLISTTSCVNQEKSNKNEVTMIFDQLSADQSGITFSNNLKEDTIINYFTYPYIYMGGGVAVGDLNNDGLQDLYFTGNMVENKLYLNKGNLQFEDITAVAKVGGDNRWMTGVTMVDINADGWLDIYVSVSGKFTTTKNLLYMNNGTDQNGIPTFTESAEKMGIADEGNSTQGTFFDYDLDGDPDLYVANYPLTSFKTGNVAYKFKMDKKDPDKSDKLYKNNGDGTFIDATEEAGLLNFGLSLSAMVGDFNNDGWEDIYVSNDFATPDYFYFNNGDGTFSEKIKETTQHTAFFGMGTDAGDFNNDGLLDIIQMDMTPEDNRRNKANMASMNPAGFWEIVGLGMHYQYMQNTLQLNNGIYTDGLPHFSDISRLAGISSTDWSWAGLFVDLDNNGWKDIFITNGTRRDINNKDYFNRIDRADKQTRKTFNYLDLSQSIPFEKIDNYTFRNNGDLTFSNVSKNWGLSYEGFSNGAAYADLDNDGDLDMVINNIDEPSVVYRNKTSDLKLANFLRIKLKGNDKNPLGLGTKVLVENGNDIQFQQHTLSRGFQSSVEPVIHFGLGNRNSIEKMSVTWPDGKSQDLYNVQANQVLEISYGEADETEEKVAEKVDQKLFVDVTNESGIHFKHTENPYDDFQYEVLLPHVYSRNGPGLAVGDTNGDGLDDFYIGGAAGSSGALYLQNEDGTFNMSISSPWKEDADQEDMGALLFDADADEDLDLYVVSGGNEFEKKSKALQDRLYINDGQGNFLKMEHALPEMPTSGSRVKSADYDNDGDLDLFIGGRIVPKSYPLPAKSYILRNDGLIDGEVKFTDVTRDIAPDLLEAGLVTDAVWVDYDQDTKLDLVVVGEWMPITFLKNDGKRFLNMTKEYDLEKSSGWWYSILAEDFDQDGDPDLVAGNLGLNYKYRATVEESFDVYAYDYDKNGHLDIVLGYYNDGVQYPVRGRQCSSEQIPNIKIKYEDYNSFASATLADIYSTKDLEASLHQQAWTFASGFVENLGNEKFEIRKLPVPAQLSSINAMVAEDINRDGHLDLVVAGNLYGAEIETTRNDASYGQFLAGDGQGNFKAVPFSESGFYLRHDTKDLAKIRTVQGMVILAANNHDFMKAIKINYR</sequence>
<feature type="domain" description="ASPIC/UnbV" evidence="4">
    <location>
        <begin position="535"/>
        <end position="601"/>
    </location>
</feature>
<reference evidence="5" key="1">
    <citation type="submission" date="2023-06" db="EMBL/GenBank/DDBJ databases">
        <title>Genomic of Parafulvivirga corallium.</title>
        <authorList>
            <person name="Wang G."/>
        </authorList>
    </citation>
    <scope>NUCLEOTIDE SEQUENCE</scope>
    <source>
        <strain evidence="5">BMA10</strain>
    </source>
</reference>
<keyword evidence="1" id="KW-0732">Signal</keyword>
<dbReference type="PROSITE" id="PS51257">
    <property type="entry name" value="PROKAR_LIPOPROTEIN"/>
    <property type="match status" value="1"/>
</dbReference>
<evidence type="ECO:0000256" key="2">
    <source>
        <dbReference type="ARBA" id="ARBA00022737"/>
    </source>
</evidence>
<dbReference type="InterPro" id="IPR027039">
    <property type="entry name" value="Crtac1"/>
</dbReference>
<dbReference type="Proteomes" id="UP001172082">
    <property type="component" value="Unassembled WGS sequence"/>
</dbReference>
<evidence type="ECO:0000313" key="6">
    <source>
        <dbReference type="Proteomes" id="UP001172082"/>
    </source>
</evidence>
<keyword evidence="3" id="KW-0325">Glycoprotein</keyword>
<dbReference type="InterPro" id="IPR013517">
    <property type="entry name" value="FG-GAP"/>
</dbReference>
<gene>
    <name evidence="5" type="ORF">QQ008_12320</name>
</gene>